<reference evidence="1" key="3">
    <citation type="submission" date="2021-05" db="UniProtKB">
        <authorList>
            <consortium name="EnsemblPlants"/>
        </authorList>
    </citation>
    <scope>IDENTIFICATION</scope>
    <source>
        <strain evidence="1">cv. B73</strain>
    </source>
</reference>
<dbReference type="Proteomes" id="UP000007305">
    <property type="component" value="Chromosome 6"/>
</dbReference>
<reference evidence="1" key="2">
    <citation type="submission" date="2019-07" db="EMBL/GenBank/DDBJ databases">
        <authorList>
            <person name="Seetharam A."/>
            <person name="Woodhouse M."/>
            <person name="Cannon E."/>
        </authorList>
    </citation>
    <scope>NUCLEOTIDE SEQUENCE [LARGE SCALE GENOMIC DNA]</scope>
    <source>
        <strain evidence="1">cv. B73</strain>
    </source>
</reference>
<reference evidence="2" key="1">
    <citation type="journal article" date="2009" name="Science">
        <title>The B73 maize genome: complexity, diversity, and dynamics.</title>
        <authorList>
            <person name="Schnable P.S."/>
            <person name="Ware D."/>
            <person name="Fulton R.S."/>
            <person name="Stein J.C."/>
            <person name="Wei F."/>
            <person name="Pasternak S."/>
            <person name="Liang C."/>
            <person name="Zhang J."/>
            <person name="Fulton L."/>
            <person name="Graves T.A."/>
            <person name="Minx P."/>
            <person name="Reily A.D."/>
            <person name="Courtney L."/>
            <person name="Kruchowski S.S."/>
            <person name="Tomlinson C."/>
            <person name="Strong C."/>
            <person name="Delehaunty K."/>
            <person name="Fronick C."/>
            <person name="Courtney B."/>
            <person name="Rock S.M."/>
            <person name="Belter E."/>
            <person name="Du F."/>
            <person name="Kim K."/>
            <person name="Abbott R.M."/>
            <person name="Cotton M."/>
            <person name="Levy A."/>
            <person name="Marchetto P."/>
            <person name="Ochoa K."/>
            <person name="Jackson S.M."/>
            <person name="Gillam B."/>
            <person name="Chen W."/>
            <person name="Yan L."/>
            <person name="Higginbotham J."/>
            <person name="Cardenas M."/>
            <person name="Waligorski J."/>
            <person name="Applebaum E."/>
            <person name="Phelps L."/>
            <person name="Falcone J."/>
            <person name="Kanchi K."/>
            <person name="Thane T."/>
            <person name="Scimone A."/>
            <person name="Thane N."/>
            <person name="Henke J."/>
            <person name="Wang T."/>
            <person name="Ruppert J."/>
            <person name="Shah N."/>
            <person name="Rotter K."/>
            <person name="Hodges J."/>
            <person name="Ingenthron E."/>
            <person name="Cordes M."/>
            <person name="Kohlberg S."/>
            <person name="Sgro J."/>
            <person name="Delgado B."/>
            <person name="Mead K."/>
            <person name="Chinwalla A."/>
            <person name="Leonard S."/>
            <person name="Crouse K."/>
            <person name="Collura K."/>
            <person name="Kudrna D."/>
            <person name="Currie J."/>
            <person name="He R."/>
            <person name="Angelova A."/>
            <person name="Rajasekar S."/>
            <person name="Mueller T."/>
            <person name="Lomeli R."/>
            <person name="Scara G."/>
            <person name="Ko A."/>
            <person name="Delaney K."/>
            <person name="Wissotski M."/>
            <person name="Lopez G."/>
            <person name="Campos D."/>
            <person name="Braidotti M."/>
            <person name="Ashley E."/>
            <person name="Golser W."/>
            <person name="Kim H."/>
            <person name="Lee S."/>
            <person name="Lin J."/>
            <person name="Dujmic Z."/>
            <person name="Kim W."/>
            <person name="Talag J."/>
            <person name="Zuccolo A."/>
            <person name="Fan C."/>
            <person name="Sebastian A."/>
            <person name="Kramer M."/>
            <person name="Spiegel L."/>
            <person name="Nascimento L."/>
            <person name="Zutavern T."/>
            <person name="Miller B."/>
            <person name="Ambroise C."/>
            <person name="Muller S."/>
            <person name="Spooner W."/>
            <person name="Narechania A."/>
            <person name="Ren L."/>
            <person name="Wei S."/>
            <person name="Kumari S."/>
            <person name="Faga B."/>
            <person name="Levy M.J."/>
            <person name="McMahan L."/>
            <person name="Van Buren P."/>
            <person name="Vaughn M.W."/>
            <person name="Ying K."/>
            <person name="Yeh C.-T."/>
            <person name="Emrich S.J."/>
            <person name="Jia Y."/>
            <person name="Kalyanaraman A."/>
            <person name="Hsia A.-P."/>
            <person name="Barbazuk W.B."/>
            <person name="Baucom R.S."/>
            <person name="Brutnell T.P."/>
            <person name="Carpita N.C."/>
            <person name="Chaparro C."/>
            <person name="Chia J.-M."/>
            <person name="Deragon J.-M."/>
            <person name="Estill J.C."/>
            <person name="Fu Y."/>
            <person name="Jeddeloh J.A."/>
            <person name="Han Y."/>
            <person name="Lee H."/>
            <person name="Li P."/>
            <person name="Lisch D.R."/>
            <person name="Liu S."/>
            <person name="Liu Z."/>
            <person name="Nagel D.H."/>
            <person name="McCann M.C."/>
            <person name="SanMiguel P."/>
            <person name="Myers A.M."/>
            <person name="Nettleton D."/>
            <person name="Nguyen J."/>
            <person name="Penning B.W."/>
            <person name="Ponnala L."/>
            <person name="Schneider K.L."/>
            <person name="Schwartz D.C."/>
            <person name="Sharma A."/>
            <person name="Soderlund C."/>
            <person name="Springer N.M."/>
            <person name="Sun Q."/>
            <person name="Wang H."/>
            <person name="Waterman M."/>
            <person name="Westerman R."/>
            <person name="Wolfgruber T.K."/>
            <person name="Yang L."/>
            <person name="Yu Y."/>
            <person name="Zhang L."/>
            <person name="Zhou S."/>
            <person name="Zhu Q."/>
            <person name="Bennetzen J.L."/>
            <person name="Dawe R.K."/>
            <person name="Jiang J."/>
            <person name="Jiang N."/>
            <person name="Presting G.G."/>
            <person name="Wessler S.R."/>
            <person name="Aluru S."/>
            <person name="Martienssen R.A."/>
            <person name="Clifton S.W."/>
            <person name="McCombie W.R."/>
            <person name="Wing R.A."/>
            <person name="Wilson R.K."/>
        </authorList>
    </citation>
    <scope>NUCLEOTIDE SEQUENCE [LARGE SCALE GENOMIC DNA]</scope>
    <source>
        <strain evidence="2">cv. B73</strain>
    </source>
</reference>
<organism evidence="1 2">
    <name type="scientific">Zea mays</name>
    <name type="common">Maize</name>
    <dbReference type="NCBI Taxonomy" id="4577"/>
    <lineage>
        <taxon>Eukaryota</taxon>
        <taxon>Viridiplantae</taxon>
        <taxon>Streptophyta</taxon>
        <taxon>Embryophyta</taxon>
        <taxon>Tracheophyta</taxon>
        <taxon>Spermatophyta</taxon>
        <taxon>Magnoliopsida</taxon>
        <taxon>Liliopsida</taxon>
        <taxon>Poales</taxon>
        <taxon>Poaceae</taxon>
        <taxon>PACMAD clade</taxon>
        <taxon>Panicoideae</taxon>
        <taxon>Andropogonodae</taxon>
        <taxon>Andropogoneae</taxon>
        <taxon>Tripsacinae</taxon>
        <taxon>Zea</taxon>
    </lineage>
</organism>
<name>A0A804PRA8_MAIZE</name>
<protein>
    <recommendedName>
        <fullName evidence="3">Ovate family protein</fullName>
    </recommendedName>
</protein>
<dbReference type="AlphaFoldDB" id="A0A804PRA8"/>
<evidence type="ECO:0008006" key="3">
    <source>
        <dbReference type="Google" id="ProtNLM"/>
    </source>
</evidence>
<evidence type="ECO:0000313" key="2">
    <source>
        <dbReference type="Proteomes" id="UP000007305"/>
    </source>
</evidence>
<accession>A0A804PRA8</accession>
<proteinExistence type="predicted"/>
<dbReference type="Gramene" id="Zm00001eb265770_T001">
    <property type="protein sequence ID" value="Zm00001eb265770_P001"/>
    <property type="gene ID" value="Zm00001eb265770"/>
</dbReference>
<sequence length="197" mass="21321">MHETLAALAAPGYRPAWRAARGSSTPPPPALGAGNLTMVTMAVWVRGLGVRVLLDPVDADSLRPYVNIIFACPRREKQQPPLGHRLARMFCSSLLLCSTCNNTDVASSSYYTSPAGNDQGSSSRALLVVNGAIDRDLFVASLRRDLSAEPSRSPLLSTTSAMVVSTTEEQVHRGFTVVKRSRDPYNNFHSSMVAMIM</sequence>
<dbReference type="InParanoid" id="A0A804PRA8"/>
<evidence type="ECO:0000313" key="1">
    <source>
        <dbReference type="EnsemblPlants" id="Zm00001eb265770_P001"/>
    </source>
</evidence>
<dbReference type="EnsemblPlants" id="Zm00001eb265770_T001">
    <property type="protein sequence ID" value="Zm00001eb265770_P001"/>
    <property type="gene ID" value="Zm00001eb265770"/>
</dbReference>
<keyword evidence="2" id="KW-1185">Reference proteome</keyword>